<dbReference type="EMBL" id="CM046394">
    <property type="protein sequence ID" value="KAI8545818.1"/>
    <property type="molecule type" value="Genomic_DNA"/>
</dbReference>
<sequence>MVNNHMRMDAEEEALFRSYPYALYFVQSPSTVLSHSNTDLRLTSELSPPNSPPRAENQSTANPAHDTPRFALSRYSSSRGSNNSFLHEKKIAYDAHSRGTAGTESGEKRLIVRVDRHDHIGCGDEYEEEEEEEEEEEYYGRELGWWWWWRYYLSFGASSPLAWICLQVMWRVLVSLGVALVVFYIATKPPPPKMFVKIAGIREFQLGEGVDGSGVATKVLTCNCSIDLLVENKSKLFGLHLHPPSMEMSFETLPLAISSGPKLYAGNDGSTMFQLFVGTKNKPMYGAGGQQILRYGHYHSFLLGALSRSRTWIPLLGHLLGPQEDHAADAIITLSHVLRNRFSPRVTYDVIRGGYLSVYSTR</sequence>
<dbReference type="Proteomes" id="UP001062846">
    <property type="component" value="Chromosome 7"/>
</dbReference>
<evidence type="ECO:0000313" key="1">
    <source>
        <dbReference type="EMBL" id="KAI8545818.1"/>
    </source>
</evidence>
<keyword evidence="2" id="KW-1185">Reference proteome</keyword>
<evidence type="ECO:0000313" key="2">
    <source>
        <dbReference type="Proteomes" id="UP001062846"/>
    </source>
</evidence>
<reference evidence="1" key="1">
    <citation type="submission" date="2022-02" db="EMBL/GenBank/DDBJ databases">
        <title>Plant Genome Project.</title>
        <authorList>
            <person name="Zhang R.-G."/>
        </authorList>
    </citation>
    <scope>NUCLEOTIDE SEQUENCE</scope>
    <source>
        <strain evidence="1">AT1</strain>
    </source>
</reference>
<gene>
    <name evidence="1" type="ORF">RHMOL_Rhmol07G0068100</name>
</gene>
<name>A0ACC0MZU8_RHOML</name>
<protein>
    <submittedName>
        <fullName evidence="1">Uncharacterized protein</fullName>
    </submittedName>
</protein>
<comment type="caution">
    <text evidence="1">The sequence shown here is derived from an EMBL/GenBank/DDBJ whole genome shotgun (WGS) entry which is preliminary data.</text>
</comment>
<proteinExistence type="predicted"/>
<organism evidence="1 2">
    <name type="scientific">Rhododendron molle</name>
    <name type="common">Chinese azalea</name>
    <name type="synonym">Azalea mollis</name>
    <dbReference type="NCBI Taxonomy" id="49168"/>
    <lineage>
        <taxon>Eukaryota</taxon>
        <taxon>Viridiplantae</taxon>
        <taxon>Streptophyta</taxon>
        <taxon>Embryophyta</taxon>
        <taxon>Tracheophyta</taxon>
        <taxon>Spermatophyta</taxon>
        <taxon>Magnoliopsida</taxon>
        <taxon>eudicotyledons</taxon>
        <taxon>Gunneridae</taxon>
        <taxon>Pentapetalae</taxon>
        <taxon>asterids</taxon>
        <taxon>Ericales</taxon>
        <taxon>Ericaceae</taxon>
        <taxon>Ericoideae</taxon>
        <taxon>Rhodoreae</taxon>
        <taxon>Rhododendron</taxon>
    </lineage>
</organism>
<accession>A0ACC0MZU8</accession>